<keyword evidence="3" id="KW-0238">DNA-binding</keyword>
<dbReference type="PROSITE" id="PS50931">
    <property type="entry name" value="HTH_LYSR"/>
    <property type="match status" value="1"/>
</dbReference>
<name>A0A432WMD0_9GAMM</name>
<comment type="similarity">
    <text evidence="1">Belongs to the LysR transcriptional regulatory family.</text>
</comment>
<dbReference type="Proteomes" id="UP000287823">
    <property type="component" value="Unassembled WGS sequence"/>
</dbReference>
<dbReference type="InterPro" id="IPR036390">
    <property type="entry name" value="WH_DNA-bd_sf"/>
</dbReference>
<proteinExistence type="inferred from homology"/>
<gene>
    <name evidence="6" type="ORF">CWE14_02290</name>
</gene>
<evidence type="ECO:0000256" key="2">
    <source>
        <dbReference type="ARBA" id="ARBA00023015"/>
    </source>
</evidence>
<dbReference type="Gene3D" id="1.10.10.10">
    <property type="entry name" value="Winged helix-like DNA-binding domain superfamily/Winged helix DNA-binding domain"/>
    <property type="match status" value="1"/>
</dbReference>
<dbReference type="SUPFAM" id="SSF53850">
    <property type="entry name" value="Periplasmic binding protein-like II"/>
    <property type="match status" value="1"/>
</dbReference>
<sequence length="306" mass="33897">MNKKPDLNVLTAFAAIAAHSSFRKAADELGMPPSTLSHMMRTLEGQLNVRLFNRTTRSVALTEAGAKLLGRIRPLLRDFDAAFEDIELQQNRLSGVVRLNSNEPAARMLLRHVLPVFHQKFPDIEVDLVTEGSLVDIVAEGFDAGIRLGEDVPQDMIAVRFGPQIRFIAVASPAYLSSNSSPQKPEELLKHKCIRHRLPSGKLYRWEFEKDGEEIAIEVHGPLTFDHLNLMADAAAAGMGIAYLPDMVAEPYLLQGDLEPVLSDWCPQGPGLCVYYPGHRHVPGPLRAFLDVLKAVEVPTSQQPLR</sequence>
<dbReference type="InterPro" id="IPR058163">
    <property type="entry name" value="LysR-type_TF_proteobact-type"/>
</dbReference>
<evidence type="ECO:0000259" key="5">
    <source>
        <dbReference type="PROSITE" id="PS50931"/>
    </source>
</evidence>
<accession>A0A432WMD0</accession>
<keyword evidence="7" id="KW-1185">Reference proteome</keyword>
<dbReference type="GO" id="GO:0006351">
    <property type="term" value="P:DNA-templated transcription"/>
    <property type="evidence" value="ECO:0007669"/>
    <property type="project" value="TreeGrafter"/>
</dbReference>
<dbReference type="InterPro" id="IPR005119">
    <property type="entry name" value="LysR_subst-bd"/>
</dbReference>
<dbReference type="InterPro" id="IPR036388">
    <property type="entry name" value="WH-like_DNA-bd_sf"/>
</dbReference>
<evidence type="ECO:0000313" key="7">
    <source>
        <dbReference type="Proteomes" id="UP000287823"/>
    </source>
</evidence>
<keyword evidence="2" id="KW-0805">Transcription regulation</keyword>
<dbReference type="FunFam" id="1.10.10.10:FF:000001">
    <property type="entry name" value="LysR family transcriptional regulator"/>
    <property type="match status" value="1"/>
</dbReference>
<evidence type="ECO:0000313" key="6">
    <source>
        <dbReference type="EMBL" id="RUO34847.1"/>
    </source>
</evidence>
<dbReference type="PANTHER" id="PTHR30537:SF1">
    <property type="entry name" value="HTH-TYPE TRANSCRIPTIONAL REGULATOR PGRR"/>
    <property type="match status" value="1"/>
</dbReference>
<protein>
    <submittedName>
        <fullName evidence="6">LysR family transcriptional regulator</fullName>
    </submittedName>
</protein>
<dbReference type="Pfam" id="PF03466">
    <property type="entry name" value="LysR_substrate"/>
    <property type="match status" value="1"/>
</dbReference>
<dbReference type="PANTHER" id="PTHR30537">
    <property type="entry name" value="HTH-TYPE TRANSCRIPTIONAL REGULATOR"/>
    <property type="match status" value="1"/>
</dbReference>
<reference evidence="6 7" key="1">
    <citation type="journal article" date="2011" name="Front. Microbiol.">
        <title>Genomic signatures of strain selection and enhancement in Bacillus atrophaeus var. globigii, a historical biowarfare simulant.</title>
        <authorList>
            <person name="Gibbons H.S."/>
            <person name="Broomall S.M."/>
            <person name="McNew L.A."/>
            <person name="Daligault H."/>
            <person name="Chapman C."/>
            <person name="Bruce D."/>
            <person name="Karavis M."/>
            <person name="Krepps M."/>
            <person name="McGregor P.A."/>
            <person name="Hong C."/>
            <person name="Park K.H."/>
            <person name="Akmal A."/>
            <person name="Feldman A."/>
            <person name="Lin J.S."/>
            <person name="Chang W.E."/>
            <person name="Higgs B.W."/>
            <person name="Demirev P."/>
            <person name="Lindquist J."/>
            <person name="Liem A."/>
            <person name="Fochler E."/>
            <person name="Read T.D."/>
            <person name="Tapia R."/>
            <person name="Johnson S."/>
            <person name="Bishop-Lilly K.A."/>
            <person name="Detter C."/>
            <person name="Han C."/>
            <person name="Sozhamannan S."/>
            <person name="Rosenzweig C.N."/>
            <person name="Skowronski E.W."/>
        </authorList>
    </citation>
    <scope>NUCLEOTIDE SEQUENCE [LARGE SCALE GENOMIC DNA]</scope>
    <source>
        <strain evidence="6 7">Y4G10-17</strain>
    </source>
</reference>
<keyword evidence="4" id="KW-0804">Transcription</keyword>
<dbReference type="CDD" id="cd08474">
    <property type="entry name" value="PBP2_CrgA_like_5"/>
    <property type="match status" value="1"/>
</dbReference>
<evidence type="ECO:0000256" key="3">
    <source>
        <dbReference type="ARBA" id="ARBA00023125"/>
    </source>
</evidence>
<evidence type="ECO:0000256" key="1">
    <source>
        <dbReference type="ARBA" id="ARBA00009437"/>
    </source>
</evidence>
<dbReference type="Pfam" id="PF00126">
    <property type="entry name" value="HTH_1"/>
    <property type="match status" value="1"/>
</dbReference>
<dbReference type="EMBL" id="PIPO01000001">
    <property type="protein sequence ID" value="RUO34847.1"/>
    <property type="molecule type" value="Genomic_DNA"/>
</dbReference>
<dbReference type="AlphaFoldDB" id="A0A432WMD0"/>
<dbReference type="GO" id="GO:0043565">
    <property type="term" value="F:sequence-specific DNA binding"/>
    <property type="evidence" value="ECO:0007669"/>
    <property type="project" value="TreeGrafter"/>
</dbReference>
<dbReference type="GO" id="GO:0003700">
    <property type="term" value="F:DNA-binding transcription factor activity"/>
    <property type="evidence" value="ECO:0007669"/>
    <property type="project" value="InterPro"/>
</dbReference>
<dbReference type="InterPro" id="IPR000847">
    <property type="entry name" value="LysR_HTH_N"/>
</dbReference>
<feature type="domain" description="HTH lysR-type" evidence="5">
    <location>
        <begin position="5"/>
        <end position="62"/>
    </location>
</feature>
<dbReference type="Gene3D" id="3.40.190.290">
    <property type="match status" value="1"/>
</dbReference>
<dbReference type="RefSeq" id="WP_126797885.1">
    <property type="nucleotide sequence ID" value="NZ_PIPO01000001.1"/>
</dbReference>
<comment type="caution">
    <text evidence="6">The sequence shown here is derived from an EMBL/GenBank/DDBJ whole genome shotgun (WGS) entry which is preliminary data.</text>
</comment>
<evidence type="ECO:0000256" key="4">
    <source>
        <dbReference type="ARBA" id="ARBA00023163"/>
    </source>
</evidence>
<organism evidence="6 7">
    <name type="scientific">Aliidiomarina soli</name>
    <dbReference type="NCBI Taxonomy" id="1928574"/>
    <lineage>
        <taxon>Bacteria</taxon>
        <taxon>Pseudomonadati</taxon>
        <taxon>Pseudomonadota</taxon>
        <taxon>Gammaproteobacteria</taxon>
        <taxon>Alteromonadales</taxon>
        <taxon>Idiomarinaceae</taxon>
        <taxon>Aliidiomarina</taxon>
    </lineage>
</organism>
<dbReference type="SUPFAM" id="SSF46785">
    <property type="entry name" value="Winged helix' DNA-binding domain"/>
    <property type="match status" value="1"/>
</dbReference>